<protein>
    <submittedName>
        <fullName evidence="1">Uncharacterized protein</fullName>
    </submittedName>
</protein>
<accession>A0A2P2PU15</accession>
<name>A0A2P2PU15_RHIMU</name>
<organism evidence="1">
    <name type="scientific">Rhizophora mucronata</name>
    <name type="common">Asiatic mangrove</name>
    <dbReference type="NCBI Taxonomy" id="61149"/>
    <lineage>
        <taxon>Eukaryota</taxon>
        <taxon>Viridiplantae</taxon>
        <taxon>Streptophyta</taxon>
        <taxon>Embryophyta</taxon>
        <taxon>Tracheophyta</taxon>
        <taxon>Spermatophyta</taxon>
        <taxon>Magnoliopsida</taxon>
        <taxon>eudicotyledons</taxon>
        <taxon>Gunneridae</taxon>
        <taxon>Pentapetalae</taxon>
        <taxon>rosids</taxon>
        <taxon>fabids</taxon>
        <taxon>Malpighiales</taxon>
        <taxon>Rhizophoraceae</taxon>
        <taxon>Rhizophora</taxon>
    </lineage>
</organism>
<dbReference type="AlphaFoldDB" id="A0A2P2PU15"/>
<dbReference type="EMBL" id="GGEC01077727">
    <property type="protein sequence ID" value="MBX58211.1"/>
    <property type="molecule type" value="Transcribed_RNA"/>
</dbReference>
<sequence>MLCFVDLNSHRISHGVIRHTNLFLSNVCGQSGGWIWTCHPAFDLTAFICIFFIS</sequence>
<evidence type="ECO:0000313" key="1">
    <source>
        <dbReference type="EMBL" id="MBX58211.1"/>
    </source>
</evidence>
<reference evidence="1" key="1">
    <citation type="submission" date="2018-02" db="EMBL/GenBank/DDBJ databases">
        <title>Rhizophora mucronata_Transcriptome.</title>
        <authorList>
            <person name="Meera S.P."/>
            <person name="Sreeshan A."/>
            <person name="Augustine A."/>
        </authorList>
    </citation>
    <scope>NUCLEOTIDE SEQUENCE</scope>
    <source>
        <tissue evidence="1">Leaf</tissue>
    </source>
</reference>
<proteinExistence type="predicted"/>